<evidence type="ECO:0000256" key="1">
    <source>
        <dbReference type="SAM" id="Coils"/>
    </source>
</evidence>
<dbReference type="AlphaFoldDB" id="A0AB38PH68"/>
<dbReference type="Pfam" id="PF18709">
    <property type="entry name" value="DLP_helical"/>
    <property type="match status" value="1"/>
</dbReference>
<dbReference type="Proteomes" id="UP000316594">
    <property type="component" value="Unassembled WGS sequence"/>
</dbReference>
<protein>
    <recommendedName>
        <fullName evidence="6">GTP-binding protein</fullName>
    </recommendedName>
</protein>
<dbReference type="GO" id="GO:0002098">
    <property type="term" value="P:tRNA wobble uridine modification"/>
    <property type="evidence" value="ECO:0007669"/>
    <property type="project" value="TreeGrafter"/>
</dbReference>
<evidence type="ECO:0008006" key="6">
    <source>
        <dbReference type="Google" id="ProtNLM"/>
    </source>
</evidence>
<evidence type="ECO:0000313" key="5">
    <source>
        <dbReference type="Proteomes" id="UP000316594"/>
    </source>
</evidence>
<keyword evidence="1" id="KW-0175">Coiled coil</keyword>
<dbReference type="Pfam" id="PF01926">
    <property type="entry name" value="MMR_HSR1"/>
    <property type="match status" value="1"/>
</dbReference>
<dbReference type="PANTHER" id="PTHR42714:SF2">
    <property type="entry name" value="TRNA MODIFICATION GTPASE GTPBP3, MITOCHONDRIAL"/>
    <property type="match status" value="1"/>
</dbReference>
<dbReference type="Gene3D" id="3.40.50.300">
    <property type="entry name" value="P-loop containing nucleotide triphosphate hydrolases"/>
    <property type="match status" value="1"/>
</dbReference>
<dbReference type="GO" id="GO:0030488">
    <property type="term" value="P:tRNA methylation"/>
    <property type="evidence" value="ECO:0007669"/>
    <property type="project" value="TreeGrafter"/>
</dbReference>
<proteinExistence type="predicted"/>
<feature type="coiled-coil region" evidence="1">
    <location>
        <begin position="284"/>
        <end position="322"/>
    </location>
</feature>
<gene>
    <name evidence="4" type="ORF">FNL11_03475</name>
</gene>
<dbReference type="GO" id="GO:0005737">
    <property type="term" value="C:cytoplasm"/>
    <property type="evidence" value="ECO:0007669"/>
    <property type="project" value="TreeGrafter"/>
</dbReference>
<dbReference type="InterPro" id="IPR006073">
    <property type="entry name" value="GTP-bd"/>
</dbReference>
<dbReference type="InterPro" id="IPR027417">
    <property type="entry name" value="P-loop_NTPase"/>
</dbReference>
<dbReference type="InterPro" id="IPR040576">
    <property type="entry name" value="DLP_helical"/>
</dbReference>
<name>A0AB38PH68_STAHA</name>
<evidence type="ECO:0000259" key="2">
    <source>
        <dbReference type="Pfam" id="PF01926"/>
    </source>
</evidence>
<evidence type="ECO:0000259" key="3">
    <source>
        <dbReference type="Pfam" id="PF18709"/>
    </source>
</evidence>
<dbReference type="RefSeq" id="WP_107626186.1">
    <property type="nucleotide sequence ID" value="NZ_JAHCOB010000003.1"/>
</dbReference>
<reference evidence="4 5" key="1">
    <citation type="submission" date="2019-07" db="EMBL/GenBank/DDBJ databases">
        <title>Genome Sequencing and Assembly of Staphylococcus haemolyticus SDA2.</title>
        <authorList>
            <person name="Emmons C.B."/>
            <person name="Park C."/>
            <person name="Sevigny J.L."/>
            <person name="Andam C."/>
        </authorList>
    </citation>
    <scope>NUCLEOTIDE SEQUENCE [LARGE SCALE GENOMIC DNA]</scope>
    <source>
        <strain evidence="4 5">SDA2</strain>
    </source>
</reference>
<dbReference type="GO" id="GO:0005525">
    <property type="term" value="F:GTP binding"/>
    <property type="evidence" value="ECO:0007669"/>
    <property type="project" value="InterPro"/>
</dbReference>
<organism evidence="4 5">
    <name type="scientific">Staphylococcus haemolyticus</name>
    <dbReference type="NCBI Taxonomy" id="1283"/>
    <lineage>
        <taxon>Bacteria</taxon>
        <taxon>Bacillati</taxon>
        <taxon>Bacillota</taxon>
        <taxon>Bacilli</taxon>
        <taxon>Bacillales</taxon>
        <taxon>Staphylococcaceae</taxon>
        <taxon>Staphylococcus</taxon>
    </lineage>
</organism>
<dbReference type="NCBIfam" id="NF041922">
    <property type="entry name" value="DLP_LeoA_gen"/>
    <property type="match status" value="1"/>
</dbReference>
<feature type="coiled-coil region" evidence="1">
    <location>
        <begin position="505"/>
        <end position="535"/>
    </location>
</feature>
<feature type="domain" description="G" evidence="2">
    <location>
        <begin position="58"/>
        <end position="167"/>
    </location>
</feature>
<dbReference type="PANTHER" id="PTHR42714">
    <property type="entry name" value="TRNA MODIFICATION GTPASE GTPBP3"/>
    <property type="match status" value="1"/>
</dbReference>
<dbReference type="InterPro" id="IPR049678">
    <property type="entry name" value="LeoA-like"/>
</dbReference>
<evidence type="ECO:0000313" key="4">
    <source>
        <dbReference type="EMBL" id="TRL78649.1"/>
    </source>
</evidence>
<comment type="caution">
    <text evidence="4">The sequence shown here is derived from an EMBL/GenBank/DDBJ whole genome shotgun (WGS) entry which is preliminary data.</text>
</comment>
<dbReference type="SUPFAM" id="SSF52540">
    <property type="entry name" value="P-loop containing nucleoside triphosphate hydrolases"/>
    <property type="match status" value="1"/>
</dbReference>
<feature type="domain" description="Dynamin-like helical" evidence="3">
    <location>
        <begin position="206"/>
        <end position="525"/>
    </location>
</feature>
<dbReference type="EMBL" id="VJMP01000002">
    <property type="protein sequence ID" value="TRL78649.1"/>
    <property type="molecule type" value="Genomic_DNA"/>
</dbReference>
<accession>A0AB38PH68</accession>
<sequence>MGINSHLKNKEQALNKIKVFKDKIINPVLKIEDIEIDQNFLEKIDNTYKQLDNEKFVIAMFGSYSDGKSSIIKAITNESDIAISPVPTTDKVEEYNYENSLVIVDTPGLFSENDIHSKITKDYISESNLIIYVIDPENPIKDSQKGTVEWLLKDLNKLDSTLFVINKMDVVTDIEDEDDYDYDAKIKIEVVEDTLKQLGVKPKKENIIAISADPYGYGLDFWGNKIEEYNEISRINLLIEKLNSYLEKYKEELLFGNVDSVIQDCTNQFNKVFEEKREINNNLIEISTSQLQDAEKKLNQLTKDVTDSYRNIKERMKDLREDYINKLSRINNHNEYNTFFNEYIGEENYILNDKIDSIMKFETENSLETQKRLSDELKNQAHKYDEASESAVKKILGQTSGKITKSINIIPRDQLANGIKVFRDTTRIPIKFKPWGIQKLAKKLKFGGAALGAGIEIFSTYSEIKKKNELDSKLAKNKEFIFHFFKELNEKIDYDSYINDYFPTILQTQKSIEIIKEKIKELEEVNLQVSNLQDELINISK</sequence>